<reference evidence="1" key="1">
    <citation type="journal article" date="2022" name="bioRxiv">
        <title>Sequencing and chromosome-scale assembly of the giantPleurodeles waltlgenome.</title>
        <authorList>
            <person name="Brown T."/>
            <person name="Elewa A."/>
            <person name="Iarovenko S."/>
            <person name="Subramanian E."/>
            <person name="Araus A.J."/>
            <person name="Petzold A."/>
            <person name="Susuki M."/>
            <person name="Suzuki K.-i.T."/>
            <person name="Hayashi T."/>
            <person name="Toyoda A."/>
            <person name="Oliveira C."/>
            <person name="Osipova E."/>
            <person name="Leigh N.D."/>
            <person name="Simon A."/>
            <person name="Yun M.H."/>
        </authorList>
    </citation>
    <scope>NUCLEOTIDE SEQUENCE</scope>
    <source>
        <strain evidence="1">20211129_DDA</strain>
        <tissue evidence="1">Liver</tissue>
    </source>
</reference>
<dbReference type="Proteomes" id="UP001066276">
    <property type="component" value="Chromosome 9"/>
</dbReference>
<name>A0AAV7MGV3_PLEWA</name>
<dbReference type="EMBL" id="JANPWB010000013">
    <property type="protein sequence ID" value="KAJ1102990.1"/>
    <property type="molecule type" value="Genomic_DNA"/>
</dbReference>
<gene>
    <name evidence="1" type="ORF">NDU88_000421</name>
</gene>
<organism evidence="1 2">
    <name type="scientific">Pleurodeles waltl</name>
    <name type="common">Iberian ribbed newt</name>
    <dbReference type="NCBI Taxonomy" id="8319"/>
    <lineage>
        <taxon>Eukaryota</taxon>
        <taxon>Metazoa</taxon>
        <taxon>Chordata</taxon>
        <taxon>Craniata</taxon>
        <taxon>Vertebrata</taxon>
        <taxon>Euteleostomi</taxon>
        <taxon>Amphibia</taxon>
        <taxon>Batrachia</taxon>
        <taxon>Caudata</taxon>
        <taxon>Salamandroidea</taxon>
        <taxon>Salamandridae</taxon>
        <taxon>Pleurodelinae</taxon>
        <taxon>Pleurodeles</taxon>
    </lineage>
</organism>
<accession>A0AAV7MGV3</accession>
<sequence length="92" mass="9686">MSAVHSDQSAALILTTTVHNSQSDAGRAHVFGLCDNPRGRVLNPLHLSRGYFWAAGLLRAAVRPAANYSSCSGCKALAPEEGSKAAKDPPRL</sequence>
<proteinExistence type="predicted"/>
<protein>
    <submittedName>
        <fullName evidence="1">Uncharacterized protein</fullName>
    </submittedName>
</protein>
<evidence type="ECO:0000313" key="2">
    <source>
        <dbReference type="Proteomes" id="UP001066276"/>
    </source>
</evidence>
<evidence type="ECO:0000313" key="1">
    <source>
        <dbReference type="EMBL" id="KAJ1102990.1"/>
    </source>
</evidence>
<dbReference type="AlphaFoldDB" id="A0AAV7MGV3"/>
<comment type="caution">
    <text evidence="1">The sequence shown here is derived from an EMBL/GenBank/DDBJ whole genome shotgun (WGS) entry which is preliminary data.</text>
</comment>
<keyword evidence="2" id="KW-1185">Reference proteome</keyword>